<dbReference type="EMBL" id="CDMZ01003416">
    <property type="protein sequence ID" value="CEM46274.1"/>
    <property type="molecule type" value="Genomic_DNA"/>
</dbReference>
<protein>
    <submittedName>
        <fullName evidence="1">Uncharacterized protein</fullName>
    </submittedName>
</protein>
<dbReference type="VEuPathDB" id="CryptoDB:Cvel_7842"/>
<accession>A0A0G4HPI0</accession>
<proteinExistence type="predicted"/>
<gene>
    <name evidence="1" type="ORF">Cvel_7842</name>
</gene>
<dbReference type="AlphaFoldDB" id="A0A0G4HPI0"/>
<organism evidence="1">
    <name type="scientific">Chromera velia CCMP2878</name>
    <dbReference type="NCBI Taxonomy" id="1169474"/>
    <lineage>
        <taxon>Eukaryota</taxon>
        <taxon>Sar</taxon>
        <taxon>Alveolata</taxon>
        <taxon>Colpodellida</taxon>
        <taxon>Chromeraceae</taxon>
        <taxon>Chromera</taxon>
    </lineage>
</organism>
<evidence type="ECO:0000313" key="1">
    <source>
        <dbReference type="EMBL" id="CEM46274.1"/>
    </source>
</evidence>
<name>A0A0G4HPI0_9ALVE</name>
<reference evidence="1" key="1">
    <citation type="submission" date="2014-11" db="EMBL/GenBank/DDBJ databases">
        <authorList>
            <person name="Otto D Thomas"/>
            <person name="Naeem Raeece"/>
        </authorList>
    </citation>
    <scope>NUCLEOTIDE SEQUENCE</scope>
</reference>
<sequence>MERTEEYEAEILAIKEKCKDLEAKYKSSGGKDSPGSVDPNSTGLGWRKELSVFTYDIISDRVVCGKRYTQKKLSPNCPRCNSQGTVQTERCVQGCRGDGDAYGKKVTYCTECGLCDYVCWDET</sequence>